<dbReference type="PANTHER" id="PTHR47506">
    <property type="entry name" value="TRANSCRIPTIONAL REGULATORY PROTEIN"/>
    <property type="match status" value="1"/>
</dbReference>
<keyword evidence="3 5" id="KW-0238">DNA-binding</keyword>
<dbReference type="SUPFAM" id="SSF48498">
    <property type="entry name" value="Tetracyclin repressor-like, C-terminal domain"/>
    <property type="match status" value="1"/>
</dbReference>
<comment type="caution">
    <text evidence="7">The sequence shown here is derived from an EMBL/GenBank/DDBJ whole genome shotgun (WGS) entry which is preliminary data.</text>
</comment>
<evidence type="ECO:0000256" key="3">
    <source>
        <dbReference type="ARBA" id="ARBA00023125"/>
    </source>
</evidence>
<accession>A0A7W7S2M6</accession>
<evidence type="ECO:0000256" key="4">
    <source>
        <dbReference type="ARBA" id="ARBA00023163"/>
    </source>
</evidence>
<evidence type="ECO:0000313" key="8">
    <source>
        <dbReference type="Proteomes" id="UP000534286"/>
    </source>
</evidence>
<sequence>MPKIVDHGERREEVVEATRRIILREGIEAATTRAIAREAGYSNGVLTHYFADKDDIMLSALRSSHQRIVERLRSRLAGRGGLSALRELLLDNLPLDDERIRESGLEVGFWSRSLTSPALLEAQRAEAEELRYLVRSLVGAAADAGEIVTEEDLGDVAERLLALVDGLSVRRLLYPDRLGAERLERLLGAELDRLQPTSA</sequence>
<reference evidence="7 8" key="1">
    <citation type="submission" date="2020-08" db="EMBL/GenBank/DDBJ databases">
        <title>Sequencing the genomes of 1000 actinobacteria strains.</title>
        <authorList>
            <person name="Klenk H.-P."/>
        </authorList>
    </citation>
    <scope>NUCLEOTIDE SEQUENCE [LARGE SCALE GENOMIC DNA]</scope>
    <source>
        <strain evidence="7 8">DSM 43023</strain>
    </source>
</reference>
<dbReference type="PANTHER" id="PTHR47506:SF6">
    <property type="entry name" value="HTH-TYPE TRANSCRIPTIONAL REPRESSOR NEMR"/>
    <property type="match status" value="1"/>
</dbReference>
<dbReference type="PROSITE" id="PS50977">
    <property type="entry name" value="HTH_TETR_2"/>
    <property type="match status" value="1"/>
</dbReference>
<dbReference type="Pfam" id="PF13977">
    <property type="entry name" value="TetR_C_6"/>
    <property type="match status" value="1"/>
</dbReference>
<dbReference type="InterPro" id="IPR009057">
    <property type="entry name" value="Homeodomain-like_sf"/>
</dbReference>
<dbReference type="RefSeq" id="WP_184758122.1">
    <property type="nucleotide sequence ID" value="NZ_BAABEK010000003.1"/>
</dbReference>
<dbReference type="Proteomes" id="UP000534286">
    <property type="component" value="Unassembled WGS sequence"/>
</dbReference>
<feature type="DNA-binding region" description="H-T-H motif" evidence="5">
    <location>
        <begin position="31"/>
        <end position="50"/>
    </location>
</feature>
<proteinExistence type="predicted"/>
<evidence type="ECO:0000313" key="7">
    <source>
        <dbReference type="EMBL" id="MBB4942098.1"/>
    </source>
</evidence>
<dbReference type="EMBL" id="JACHJU010000003">
    <property type="protein sequence ID" value="MBB4942098.1"/>
    <property type="molecule type" value="Genomic_DNA"/>
</dbReference>
<keyword evidence="2" id="KW-0805">Transcription regulation</keyword>
<protein>
    <submittedName>
        <fullName evidence="7">AcrR family transcriptional regulator</fullName>
    </submittedName>
</protein>
<name>A0A7W7S2M6_9ACTN</name>
<dbReference type="GO" id="GO:0003677">
    <property type="term" value="F:DNA binding"/>
    <property type="evidence" value="ECO:0007669"/>
    <property type="project" value="UniProtKB-UniRule"/>
</dbReference>
<dbReference type="SUPFAM" id="SSF46689">
    <property type="entry name" value="Homeodomain-like"/>
    <property type="match status" value="1"/>
</dbReference>
<dbReference type="Pfam" id="PF00440">
    <property type="entry name" value="TetR_N"/>
    <property type="match status" value="1"/>
</dbReference>
<dbReference type="InterPro" id="IPR001647">
    <property type="entry name" value="HTH_TetR"/>
</dbReference>
<dbReference type="AlphaFoldDB" id="A0A7W7S2M6"/>
<dbReference type="PRINTS" id="PR00455">
    <property type="entry name" value="HTHTETR"/>
</dbReference>
<dbReference type="InterPro" id="IPR039538">
    <property type="entry name" value="BetI_C"/>
</dbReference>
<keyword evidence="4" id="KW-0804">Transcription</keyword>
<evidence type="ECO:0000256" key="2">
    <source>
        <dbReference type="ARBA" id="ARBA00023015"/>
    </source>
</evidence>
<evidence type="ECO:0000259" key="6">
    <source>
        <dbReference type="PROSITE" id="PS50977"/>
    </source>
</evidence>
<dbReference type="InterPro" id="IPR036271">
    <property type="entry name" value="Tet_transcr_reg_TetR-rel_C_sf"/>
</dbReference>
<evidence type="ECO:0000256" key="1">
    <source>
        <dbReference type="ARBA" id="ARBA00022491"/>
    </source>
</evidence>
<keyword evidence="1" id="KW-0678">Repressor</keyword>
<keyword evidence="8" id="KW-1185">Reference proteome</keyword>
<dbReference type="Gene3D" id="1.10.357.10">
    <property type="entry name" value="Tetracycline Repressor, domain 2"/>
    <property type="match status" value="1"/>
</dbReference>
<feature type="domain" description="HTH tetR-type" evidence="6">
    <location>
        <begin position="8"/>
        <end position="68"/>
    </location>
</feature>
<organism evidence="7 8">
    <name type="scientific">Streptosporangium album</name>
    <dbReference type="NCBI Taxonomy" id="47479"/>
    <lineage>
        <taxon>Bacteria</taxon>
        <taxon>Bacillati</taxon>
        <taxon>Actinomycetota</taxon>
        <taxon>Actinomycetes</taxon>
        <taxon>Streptosporangiales</taxon>
        <taxon>Streptosporangiaceae</taxon>
        <taxon>Streptosporangium</taxon>
    </lineage>
</organism>
<evidence type="ECO:0000256" key="5">
    <source>
        <dbReference type="PROSITE-ProRule" id="PRU00335"/>
    </source>
</evidence>
<gene>
    <name evidence="7" type="ORF">FHR32_006484</name>
</gene>